<evidence type="ECO:0000256" key="11">
    <source>
        <dbReference type="ARBA" id="ARBA00023136"/>
    </source>
</evidence>
<comment type="similarity">
    <text evidence="3 14">Belongs to the glycosyltransferase group 1 family. Glycosyltransferase 4 subfamily.</text>
</comment>
<keyword evidence="9 14" id="KW-0256">Endoplasmic reticulum</keyword>
<comment type="catalytic activity">
    <reaction evidence="12 14">
        <text>an alpha-D-Man-(1-&gt;3)-[alpha-D-Man-(1-&gt;6)]-beta-D-Man-(1-&gt;4)-beta-D-GlcNAc-(1-&gt;4)-alpha-D-GlcNAc-diphospho-di-trans,poly-cis-dolichol + 2 GDP-alpha-D-mannose = an alpha-D-Man-(1-&gt;2)-alpha-D-Man-(1-&gt;2)-alpha-D-Man-(1-&gt;3)-[alpha-D-Man-(1-&gt;6)]-beta-D-Man-(1-&gt;4)-beta-D-GlcNAc-(1-&gt;4)-alpha-D-GlcNAc-diphospho-di-trans,poly-cis-dolichol + 2 GDP + 2 H(+)</text>
        <dbReference type="Rhea" id="RHEA:29523"/>
        <dbReference type="Rhea" id="RHEA-COMP:19515"/>
        <dbReference type="Rhea" id="RHEA-COMP:19516"/>
        <dbReference type="ChEBI" id="CHEBI:15378"/>
        <dbReference type="ChEBI" id="CHEBI:57527"/>
        <dbReference type="ChEBI" id="CHEBI:58189"/>
        <dbReference type="ChEBI" id="CHEBI:132511"/>
        <dbReference type="ChEBI" id="CHEBI:132515"/>
        <dbReference type="EC" id="2.4.1.131"/>
    </reaction>
    <physiologicalReaction direction="left-to-right" evidence="12 14">
        <dbReference type="Rhea" id="RHEA:29524"/>
    </physiologicalReaction>
</comment>
<dbReference type="Proteomes" id="UP000053958">
    <property type="component" value="Unassembled WGS sequence"/>
</dbReference>
<gene>
    <name evidence="18" type="ORF">T310_4450</name>
</gene>
<dbReference type="PANTHER" id="PTHR45919:SF1">
    <property type="entry name" value="GDP-MAN:MAN(3)GLCNAC(2)-PP-DOL ALPHA-1,2-MANNOSYLTRANSFERASE"/>
    <property type="match status" value="1"/>
</dbReference>
<evidence type="ECO:0000256" key="10">
    <source>
        <dbReference type="ARBA" id="ARBA00022989"/>
    </source>
</evidence>
<evidence type="ECO:0000256" key="15">
    <source>
        <dbReference type="SAM" id="MobiDB-lite"/>
    </source>
</evidence>
<dbReference type="CDD" id="cd03806">
    <property type="entry name" value="GT4_ALG11-like"/>
    <property type="match status" value="1"/>
</dbReference>
<keyword evidence="11" id="KW-0472">Membrane</keyword>
<dbReference type="Gene3D" id="3.40.50.2000">
    <property type="entry name" value="Glycogen Phosphorylase B"/>
    <property type="match status" value="1"/>
</dbReference>
<feature type="domain" description="Glycosyl transferase family 1" evidence="16">
    <location>
        <begin position="345"/>
        <end position="525"/>
    </location>
</feature>
<dbReference type="OrthoDB" id="2276068at2759"/>
<dbReference type="UniPathway" id="UPA00378"/>
<dbReference type="InterPro" id="IPR038013">
    <property type="entry name" value="ALG11"/>
</dbReference>
<keyword evidence="10" id="KW-1133">Transmembrane helix</keyword>
<evidence type="ECO:0000256" key="8">
    <source>
        <dbReference type="ARBA" id="ARBA00022692"/>
    </source>
</evidence>
<evidence type="ECO:0000256" key="1">
    <source>
        <dbReference type="ARBA" id="ARBA00004389"/>
    </source>
</evidence>
<keyword evidence="19" id="KW-1185">Reference proteome</keyword>
<evidence type="ECO:0000256" key="13">
    <source>
        <dbReference type="ARBA" id="ARBA00056799"/>
    </source>
</evidence>
<dbReference type="SUPFAM" id="SSF53756">
    <property type="entry name" value="UDP-Glycosyltransferase/glycogen phosphorylase"/>
    <property type="match status" value="1"/>
</dbReference>
<protein>
    <recommendedName>
        <fullName evidence="5 14">GDP-Man:Man(3)GlcNAc(2)-PP-Dol alpha-1,2-mannosyltransferase</fullName>
        <ecNumber evidence="4 14">2.4.1.131</ecNumber>
    </recommendedName>
</protein>
<feature type="domain" description="ALG11 mannosyltransferase N-terminal" evidence="17">
    <location>
        <begin position="103"/>
        <end position="310"/>
    </location>
</feature>
<keyword evidence="6 14" id="KW-0328">Glycosyltransferase</keyword>
<evidence type="ECO:0000256" key="3">
    <source>
        <dbReference type="ARBA" id="ARBA00009481"/>
    </source>
</evidence>
<evidence type="ECO:0000256" key="4">
    <source>
        <dbReference type="ARBA" id="ARBA00012645"/>
    </source>
</evidence>
<comment type="subcellular location">
    <subcellularLocation>
        <location evidence="1">Endoplasmic reticulum membrane</location>
        <topology evidence="1">Single-pass membrane protein</topology>
    </subcellularLocation>
</comment>
<reference evidence="18 19" key="1">
    <citation type="submission" date="2015-04" db="EMBL/GenBank/DDBJ databases">
        <authorList>
            <person name="Heijne W.H."/>
            <person name="Fedorova N.D."/>
            <person name="Nierman W.C."/>
            <person name="Vollebregt A.W."/>
            <person name="Zhao Z."/>
            <person name="Wu L."/>
            <person name="Kumar M."/>
            <person name="Stam H."/>
            <person name="van den Berg M.A."/>
            <person name="Pel H.J."/>
        </authorList>
    </citation>
    <scope>NUCLEOTIDE SEQUENCE [LARGE SCALE GENOMIC DNA]</scope>
    <source>
        <strain evidence="18 19">CBS 393.64</strain>
    </source>
</reference>
<dbReference type="Pfam" id="PF15924">
    <property type="entry name" value="ALG11_N"/>
    <property type="match status" value="1"/>
</dbReference>
<accession>A0A0F4YT72</accession>
<sequence>MSFLVTSVVTLLAVVATLLVAPKVAGYALSYVLRAVGWSIKNKTKARREQILSRACIEEEELRSKQAKSSSGATTEDEDWEKVDNSVPGIAGNGEPLGDDWEGIIGFFHPFCNAGGGGERVLWAAVKATQMRWPKAICAIYTGDQEVTKAAMLERVETRFNIRLHAPKVVLLYLSTRKYVLSSMYPYMTLLGQSLGSLIVAYDAFNLLAPDIYIDTMGYAFTIALSKYLFPSVPTGAYVHYPTISTDMLVSLDDDTGLKGLNAGAGKGWKGAAKKRYWQWFARLYGWVGGKTDVVMCNSSWTSAHIKSLWGPARQKAEYKEPTVVFPPTAVSELESSIEVSSASERNREPSILYIAQFRPEKNHALILRAFARFLSNRSKNPASASRPTPKLILIGSVRHSSPDETHIYNLRLLAHELRIRDHTTFLCDASWPTILSHLRTASIGTNAMWNEHFGICVVEYQAAGLISVVHDSGGPREDIVVDIDDDSGSGATGFRATTEEEFAAAFEAALALPEEEKVAMRLRARKSALRFTEEEFARKWIVEVEKLVAMRRRRRRRR</sequence>
<dbReference type="FunFam" id="3.40.50.2000:FF:000168">
    <property type="entry name" value="Alpha-1,2-mannosyltransferase (Alg11), putative"/>
    <property type="match status" value="1"/>
</dbReference>
<evidence type="ECO:0000256" key="9">
    <source>
        <dbReference type="ARBA" id="ARBA00022824"/>
    </source>
</evidence>
<dbReference type="PANTHER" id="PTHR45919">
    <property type="entry name" value="GDP-MAN:MAN(3)GLCNAC(2)-PP-DOL ALPHA-1,2-MANNOSYLTRANSFERASE"/>
    <property type="match status" value="1"/>
</dbReference>
<dbReference type="GO" id="GO:0006488">
    <property type="term" value="P:dolichol-linked oligosaccharide biosynthetic process"/>
    <property type="evidence" value="ECO:0007669"/>
    <property type="project" value="EnsemblFungi"/>
</dbReference>
<comment type="pathway">
    <text evidence="2 14">Protein modification; protein glycosylation.</text>
</comment>
<evidence type="ECO:0000256" key="14">
    <source>
        <dbReference type="RuleBase" id="RU367051"/>
    </source>
</evidence>
<dbReference type="GO" id="GO:0005789">
    <property type="term" value="C:endoplasmic reticulum membrane"/>
    <property type="evidence" value="ECO:0007669"/>
    <property type="project" value="UniProtKB-SubCell"/>
</dbReference>
<dbReference type="InterPro" id="IPR031814">
    <property type="entry name" value="ALG11_N"/>
</dbReference>
<dbReference type="InterPro" id="IPR001296">
    <property type="entry name" value="Glyco_trans_1"/>
</dbReference>
<proteinExistence type="inferred from homology"/>
<dbReference type="AlphaFoldDB" id="A0A0F4YT72"/>
<dbReference type="EC" id="2.4.1.131" evidence="4 14"/>
<evidence type="ECO:0000313" key="18">
    <source>
        <dbReference type="EMBL" id="KKA21492.1"/>
    </source>
</evidence>
<dbReference type="Pfam" id="PF00534">
    <property type="entry name" value="Glycos_transf_1"/>
    <property type="match status" value="1"/>
</dbReference>
<evidence type="ECO:0000256" key="7">
    <source>
        <dbReference type="ARBA" id="ARBA00022679"/>
    </source>
</evidence>
<comment type="caution">
    <text evidence="18">The sequence shown here is derived from an EMBL/GenBank/DDBJ whole genome shotgun (WGS) entry which is preliminary data.</text>
</comment>
<dbReference type="GeneID" id="25316798"/>
<dbReference type="RefSeq" id="XP_013328104.1">
    <property type="nucleotide sequence ID" value="XM_013472650.1"/>
</dbReference>
<name>A0A0F4YT72_RASE3</name>
<dbReference type="GO" id="GO:0004377">
    <property type="term" value="F:GDP-Man:Man(3)GlcNAc(2)-PP-Dol alpha-1,2-mannosyltransferase activity"/>
    <property type="evidence" value="ECO:0007669"/>
    <property type="project" value="UniProtKB-UniRule"/>
</dbReference>
<evidence type="ECO:0000313" key="19">
    <source>
        <dbReference type="Proteomes" id="UP000053958"/>
    </source>
</evidence>
<comment type="function">
    <text evidence="13 14">GDP-Man:Man(3)GlcNAc(2)-PP-Dol alpha-1,2-mannosyltransferase that operates in the biosynthetic pathway of dolichol-linked oligosaccharides, the glycan precursors employed in protein asparagine (N)-glycosylation. The assembly of dolichol-linked oligosaccharides begins on the cytosolic side of the endoplasmic reticulum membrane and finishes in its lumen. The sequential addition of sugars to dolichol pyrophosphate produces dolichol-linked oligosaccharides containing fourteen sugars, including two GlcNAcs, nine mannoses and three glucoses. Once assembled, the oligosaccharide is transferred from the lipid to nascent proteins by oligosaccharyltransferases. Catalyzes, on the cytoplasmic face of the endoplasmic reticulum, the addition of the fourth and fifth mannose residues to the dolichol-linked oligosaccharide chain, to produce Man(5)GlcNAc(2)-PP-dolichol core oligosaccharide.</text>
</comment>
<evidence type="ECO:0000256" key="6">
    <source>
        <dbReference type="ARBA" id="ARBA00022676"/>
    </source>
</evidence>
<keyword evidence="7 14" id="KW-0808">Transferase</keyword>
<keyword evidence="8" id="KW-0812">Transmembrane</keyword>
<evidence type="ECO:0000256" key="12">
    <source>
        <dbReference type="ARBA" id="ARBA00045065"/>
    </source>
</evidence>
<dbReference type="EMBL" id="LASV01000182">
    <property type="protein sequence ID" value="KKA21492.1"/>
    <property type="molecule type" value="Genomic_DNA"/>
</dbReference>
<evidence type="ECO:0000259" key="17">
    <source>
        <dbReference type="Pfam" id="PF15924"/>
    </source>
</evidence>
<feature type="region of interest" description="Disordered" evidence="15">
    <location>
        <begin position="66"/>
        <end position="89"/>
    </location>
</feature>
<evidence type="ECO:0000256" key="2">
    <source>
        <dbReference type="ARBA" id="ARBA00004922"/>
    </source>
</evidence>
<evidence type="ECO:0000256" key="5">
    <source>
        <dbReference type="ARBA" id="ARBA00022018"/>
    </source>
</evidence>
<organism evidence="18 19">
    <name type="scientific">Rasamsonia emersonii (strain ATCC 16479 / CBS 393.64 / IMI 116815)</name>
    <dbReference type="NCBI Taxonomy" id="1408163"/>
    <lineage>
        <taxon>Eukaryota</taxon>
        <taxon>Fungi</taxon>
        <taxon>Dikarya</taxon>
        <taxon>Ascomycota</taxon>
        <taxon>Pezizomycotina</taxon>
        <taxon>Eurotiomycetes</taxon>
        <taxon>Eurotiomycetidae</taxon>
        <taxon>Eurotiales</taxon>
        <taxon>Trichocomaceae</taxon>
        <taxon>Rasamsonia</taxon>
    </lineage>
</organism>
<evidence type="ECO:0000259" key="16">
    <source>
        <dbReference type="Pfam" id="PF00534"/>
    </source>
</evidence>
<dbReference type="STRING" id="1408163.A0A0F4YT72"/>